<keyword evidence="2" id="KW-1185">Reference proteome</keyword>
<gene>
    <name evidence="1" type="ordered locus">Snas_1812</name>
</gene>
<dbReference type="STRING" id="446470.Snas_1812"/>
<dbReference type="HOGENOM" id="CLU_1853986_0_0_11"/>
<dbReference type="KEGG" id="sna:Snas_1812"/>
<evidence type="ECO:0000313" key="1">
    <source>
        <dbReference type="EMBL" id="ADD41508.1"/>
    </source>
</evidence>
<dbReference type="Proteomes" id="UP000000844">
    <property type="component" value="Chromosome"/>
</dbReference>
<reference evidence="1 2" key="1">
    <citation type="journal article" date="2009" name="Stand. Genomic Sci.">
        <title>Complete genome sequence of Stackebrandtia nassauensis type strain (LLR-40K-21).</title>
        <authorList>
            <person name="Munk C."/>
            <person name="Lapidus A."/>
            <person name="Copeland A."/>
            <person name="Jando M."/>
            <person name="Mayilraj S."/>
            <person name="Glavina Del Rio T."/>
            <person name="Nolan M."/>
            <person name="Chen F."/>
            <person name="Lucas S."/>
            <person name="Tice H."/>
            <person name="Cheng J.F."/>
            <person name="Han C."/>
            <person name="Detter J.C."/>
            <person name="Bruce D."/>
            <person name="Goodwin L."/>
            <person name="Chain P."/>
            <person name="Pitluck S."/>
            <person name="Goker M."/>
            <person name="Ovchinikova G."/>
            <person name="Pati A."/>
            <person name="Ivanova N."/>
            <person name="Mavromatis K."/>
            <person name="Chen A."/>
            <person name="Palaniappan K."/>
            <person name="Land M."/>
            <person name="Hauser L."/>
            <person name="Chang Y.J."/>
            <person name="Jeffries C.D."/>
            <person name="Bristow J."/>
            <person name="Eisen J.A."/>
            <person name="Markowitz V."/>
            <person name="Hugenholtz P."/>
            <person name="Kyrpides N.C."/>
            <person name="Klenk H.P."/>
        </authorList>
    </citation>
    <scope>NUCLEOTIDE SEQUENCE [LARGE SCALE GENOMIC DNA]</scope>
    <source>
        <strain evidence="2">DSM 44728 / CIP 108903 / NRRL B-16338 / NBRC 102104 / LLR-40K-21</strain>
    </source>
</reference>
<dbReference type="AlphaFoldDB" id="D3PYE1"/>
<accession>D3PYE1</accession>
<evidence type="ECO:0000313" key="2">
    <source>
        <dbReference type="Proteomes" id="UP000000844"/>
    </source>
</evidence>
<dbReference type="RefSeq" id="WP_013017079.1">
    <property type="nucleotide sequence ID" value="NC_013947.1"/>
</dbReference>
<sequence length="138" mass="15364">MAASHAYTLPADDPHAVAEAVGRAAAGSVVRLVRGDEQVADITPPDPDSAFRPLLAEIEARANAICAAHPDPEDLEHWQRAERLHHRWRTTGRLPMAEDYAIELRKLDILTEQQLLDQADAMVRADEQALVFYPLPER</sequence>
<proteinExistence type="predicted"/>
<organism evidence="1 2">
    <name type="scientific">Stackebrandtia nassauensis (strain DSM 44728 / CIP 108903 / NRRL B-16338 / NBRC 102104 / LLR-40K-21)</name>
    <dbReference type="NCBI Taxonomy" id="446470"/>
    <lineage>
        <taxon>Bacteria</taxon>
        <taxon>Bacillati</taxon>
        <taxon>Actinomycetota</taxon>
        <taxon>Actinomycetes</taxon>
        <taxon>Glycomycetales</taxon>
        <taxon>Glycomycetaceae</taxon>
        <taxon>Stackebrandtia</taxon>
    </lineage>
</organism>
<protein>
    <submittedName>
        <fullName evidence="1">Uncharacterized protein</fullName>
    </submittedName>
</protein>
<dbReference type="EMBL" id="CP001778">
    <property type="protein sequence ID" value="ADD41508.1"/>
    <property type="molecule type" value="Genomic_DNA"/>
</dbReference>
<name>D3PYE1_STANL</name>